<sequence length="66" mass="7302">MKHSVLQTNKLENTCIPSVTIDYDGCVDSGKKEGSVWRSMNLMAYKTKVDLLPATVLLTKNVPSEC</sequence>
<dbReference type="AlphaFoldDB" id="A0A9W5U1L9"/>
<evidence type="ECO:0000313" key="1">
    <source>
        <dbReference type="EMBL" id="GGB61131.1"/>
    </source>
</evidence>
<comment type="caution">
    <text evidence="1">The sequence shown here is derived from an EMBL/GenBank/DDBJ whole genome shotgun (WGS) entry which is preliminary data.</text>
</comment>
<dbReference type="EMBL" id="BMJD01000064">
    <property type="protein sequence ID" value="GGB61131.1"/>
    <property type="molecule type" value="Genomic_DNA"/>
</dbReference>
<proteinExistence type="predicted"/>
<organism evidence="1 2">
    <name type="scientific">Lentibacillus populi</name>
    <dbReference type="NCBI Taxonomy" id="1827502"/>
    <lineage>
        <taxon>Bacteria</taxon>
        <taxon>Bacillati</taxon>
        <taxon>Bacillota</taxon>
        <taxon>Bacilli</taxon>
        <taxon>Bacillales</taxon>
        <taxon>Bacillaceae</taxon>
        <taxon>Lentibacillus</taxon>
    </lineage>
</organism>
<evidence type="ECO:0000313" key="2">
    <source>
        <dbReference type="Proteomes" id="UP000621492"/>
    </source>
</evidence>
<name>A0A9W5U1L9_9BACI</name>
<reference evidence="1" key="2">
    <citation type="submission" date="2020-09" db="EMBL/GenBank/DDBJ databases">
        <authorList>
            <person name="Sun Q."/>
            <person name="Zhou Y."/>
        </authorList>
    </citation>
    <scope>NUCLEOTIDE SEQUENCE</scope>
    <source>
        <strain evidence="1">CGMCC 1.15454</strain>
    </source>
</reference>
<protein>
    <submittedName>
        <fullName evidence="1">Uncharacterized protein</fullName>
    </submittedName>
</protein>
<accession>A0A9W5U1L9</accession>
<reference evidence="1" key="1">
    <citation type="journal article" date="2014" name="Int. J. Syst. Evol. Microbiol.">
        <title>Complete genome sequence of Corynebacterium casei LMG S-19264T (=DSM 44701T), isolated from a smear-ripened cheese.</title>
        <authorList>
            <consortium name="US DOE Joint Genome Institute (JGI-PGF)"/>
            <person name="Walter F."/>
            <person name="Albersmeier A."/>
            <person name="Kalinowski J."/>
            <person name="Ruckert C."/>
        </authorList>
    </citation>
    <scope>NUCLEOTIDE SEQUENCE</scope>
    <source>
        <strain evidence="1">CGMCC 1.15454</strain>
    </source>
</reference>
<keyword evidence="2" id="KW-1185">Reference proteome</keyword>
<dbReference type="Proteomes" id="UP000621492">
    <property type="component" value="Unassembled WGS sequence"/>
</dbReference>
<gene>
    <name evidence="1" type="ORF">GCM10011409_43000</name>
</gene>